<feature type="transmembrane region" description="Helical" evidence="1">
    <location>
        <begin position="37"/>
        <end position="54"/>
    </location>
</feature>
<evidence type="ECO:0000313" key="2">
    <source>
        <dbReference type="EMBL" id="PYF77162.1"/>
    </source>
</evidence>
<dbReference type="OrthoDB" id="927105at2"/>
<keyword evidence="1" id="KW-1133">Transmembrane helix</keyword>
<keyword evidence="3" id="KW-1185">Reference proteome</keyword>
<organism evidence="2 3">
    <name type="scientific">Pedobacter nutrimenti</name>
    <dbReference type="NCBI Taxonomy" id="1241337"/>
    <lineage>
        <taxon>Bacteria</taxon>
        <taxon>Pseudomonadati</taxon>
        <taxon>Bacteroidota</taxon>
        <taxon>Sphingobacteriia</taxon>
        <taxon>Sphingobacteriales</taxon>
        <taxon>Sphingobacteriaceae</taxon>
        <taxon>Pedobacter</taxon>
    </lineage>
</organism>
<gene>
    <name evidence="2" type="ORF">B0O44_101642</name>
</gene>
<reference evidence="2 3" key="1">
    <citation type="submission" date="2018-06" db="EMBL/GenBank/DDBJ databases">
        <title>Genomic Encyclopedia of Archaeal and Bacterial Type Strains, Phase II (KMG-II): from individual species to whole genera.</title>
        <authorList>
            <person name="Goeker M."/>
        </authorList>
    </citation>
    <scope>NUCLEOTIDE SEQUENCE [LARGE SCALE GENOMIC DNA]</scope>
    <source>
        <strain evidence="2 3">DSM 27372</strain>
    </source>
</reference>
<name>A0A318ULA6_9SPHI</name>
<dbReference type="RefSeq" id="WP_110827231.1">
    <property type="nucleotide sequence ID" value="NZ_QKLU01000001.1"/>
</dbReference>
<keyword evidence="1" id="KW-0472">Membrane</keyword>
<keyword evidence="1" id="KW-0812">Transmembrane</keyword>
<dbReference type="SUPFAM" id="SSF52540">
    <property type="entry name" value="P-loop containing nucleoside triphosphate hydrolases"/>
    <property type="match status" value="1"/>
</dbReference>
<accession>A0A318ULA6</accession>
<dbReference type="AlphaFoldDB" id="A0A318ULA6"/>
<proteinExistence type="predicted"/>
<dbReference type="InterPro" id="IPR027417">
    <property type="entry name" value="P-loop_NTPase"/>
</dbReference>
<sequence>MKFINAKTVIGQLKKDLIGKDSYRGVTLTYTWLANQFGHFSLGFIPTILIYALIKDRPALHYPELWASLGVWSAWILFELYNFLGPLLLKTSTRREALKNTDYTFSPAWANVAFDTITDLAYFGMGAIAASLVCSYHSQMLLALISLLIVIAYPAYYWYTTKMYIQNAEYPFQLRLSQWSQKIKDEHKKAVLDYLDHKGEGKHMLIFGSRGSGKTTLSVGIATEASIKNGYCSYITAVKLLSMFFERTDNPAESPNKLWTWRNCGLLVIDDINPGKPVKGDIISTSLFYELLNNVDCGPDNLKHIREKNIIWVMGSDDPTNLLEEKWQGLLQQIGIKKSNIVTINLDGEN</sequence>
<dbReference type="Gene3D" id="3.40.50.300">
    <property type="entry name" value="P-loop containing nucleotide triphosphate hydrolases"/>
    <property type="match status" value="1"/>
</dbReference>
<comment type="caution">
    <text evidence="2">The sequence shown here is derived from an EMBL/GenBank/DDBJ whole genome shotgun (WGS) entry which is preliminary data.</text>
</comment>
<dbReference type="Proteomes" id="UP000248198">
    <property type="component" value="Unassembled WGS sequence"/>
</dbReference>
<feature type="transmembrane region" description="Helical" evidence="1">
    <location>
        <begin position="140"/>
        <end position="159"/>
    </location>
</feature>
<feature type="transmembrane region" description="Helical" evidence="1">
    <location>
        <begin position="66"/>
        <end position="89"/>
    </location>
</feature>
<dbReference type="EMBL" id="QKLU01000001">
    <property type="protein sequence ID" value="PYF77162.1"/>
    <property type="molecule type" value="Genomic_DNA"/>
</dbReference>
<feature type="transmembrane region" description="Helical" evidence="1">
    <location>
        <begin position="109"/>
        <end position="133"/>
    </location>
</feature>
<protein>
    <submittedName>
        <fullName evidence="2">IstB-like ATP binding protein</fullName>
    </submittedName>
</protein>
<evidence type="ECO:0000313" key="3">
    <source>
        <dbReference type="Proteomes" id="UP000248198"/>
    </source>
</evidence>
<evidence type="ECO:0000256" key="1">
    <source>
        <dbReference type="SAM" id="Phobius"/>
    </source>
</evidence>